<proteinExistence type="predicted"/>
<dbReference type="HOGENOM" id="CLU_2413168_0_0_1"/>
<dbReference type="GeneID" id="19902362"/>
<name>R7YV78_CONA1</name>
<dbReference type="RefSeq" id="XP_007781129.1">
    <property type="nucleotide sequence ID" value="XM_007782939.1"/>
</dbReference>
<accession>R7YV78</accession>
<evidence type="ECO:0000313" key="1">
    <source>
        <dbReference type="EMBL" id="EON65812.1"/>
    </source>
</evidence>
<organism evidence="1 2">
    <name type="scientific">Coniosporium apollinis (strain CBS 100218)</name>
    <name type="common">Rock-inhabiting black yeast</name>
    <dbReference type="NCBI Taxonomy" id="1168221"/>
    <lineage>
        <taxon>Eukaryota</taxon>
        <taxon>Fungi</taxon>
        <taxon>Dikarya</taxon>
        <taxon>Ascomycota</taxon>
        <taxon>Pezizomycotina</taxon>
        <taxon>Dothideomycetes</taxon>
        <taxon>Dothideomycetes incertae sedis</taxon>
        <taxon>Coniosporium</taxon>
    </lineage>
</organism>
<dbReference type="AlphaFoldDB" id="R7YV78"/>
<sequence>MVVGSASSISVVARVARDDHASTAFGSDTSMDDDVVLPSEGFVAVEGPAKIADLPAHPHLTLHNLLLLRGAHDGYVVCGRYRIEQWLDGILD</sequence>
<gene>
    <name evidence="1" type="ORF">W97_05051</name>
</gene>
<protein>
    <submittedName>
        <fullName evidence="1">Uncharacterized protein</fullName>
    </submittedName>
</protein>
<dbReference type="Proteomes" id="UP000016924">
    <property type="component" value="Unassembled WGS sequence"/>
</dbReference>
<keyword evidence="2" id="KW-1185">Reference proteome</keyword>
<reference evidence="2" key="1">
    <citation type="submission" date="2012-06" db="EMBL/GenBank/DDBJ databases">
        <title>The genome sequence of Coniosporium apollinis CBS 100218.</title>
        <authorList>
            <consortium name="The Broad Institute Genome Sequencing Platform"/>
            <person name="Cuomo C."/>
            <person name="Gorbushina A."/>
            <person name="Noack S."/>
            <person name="Walker B."/>
            <person name="Young S.K."/>
            <person name="Zeng Q."/>
            <person name="Gargeya S."/>
            <person name="Fitzgerald M."/>
            <person name="Haas B."/>
            <person name="Abouelleil A."/>
            <person name="Alvarado L."/>
            <person name="Arachchi H.M."/>
            <person name="Berlin A.M."/>
            <person name="Chapman S.B."/>
            <person name="Goldberg J."/>
            <person name="Griggs A."/>
            <person name="Gujja S."/>
            <person name="Hansen M."/>
            <person name="Howarth C."/>
            <person name="Imamovic A."/>
            <person name="Larimer J."/>
            <person name="McCowan C."/>
            <person name="Montmayeur A."/>
            <person name="Murphy C."/>
            <person name="Neiman D."/>
            <person name="Pearson M."/>
            <person name="Priest M."/>
            <person name="Roberts A."/>
            <person name="Saif S."/>
            <person name="Shea T."/>
            <person name="Sisk P."/>
            <person name="Sykes S."/>
            <person name="Wortman J."/>
            <person name="Nusbaum C."/>
            <person name="Birren B."/>
        </authorList>
    </citation>
    <scope>NUCLEOTIDE SEQUENCE [LARGE SCALE GENOMIC DNA]</scope>
    <source>
        <strain evidence="2">CBS 100218</strain>
    </source>
</reference>
<dbReference type="EMBL" id="JH767576">
    <property type="protein sequence ID" value="EON65812.1"/>
    <property type="molecule type" value="Genomic_DNA"/>
</dbReference>
<evidence type="ECO:0000313" key="2">
    <source>
        <dbReference type="Proteomes" id="UP000016924"/>
    </source>
</evidence>